<keyword evidence="3" id="KW-1185">Reference proteome</keyword>
<proteinExistence type="predicted"/>
<organism evidence="2 3">
    <name type="scientific">Arachis hypogaea</name>
    <name type="common">Peanut</name>
    <dbReference type="NCBI Taxonomy" id="3818"/>
    <lineage>
        <taxon>Eukaryota</taxon>
        <taxon>Viridiplantae</taxon>
        <taxon>Streptophyta</taxon>
        <taxon>Embryophyta</taxon>
        <taxon>Tracheophyta</taxon>
        <taxon>Spermatophyta</taxon>
        <taxon>Magnoliopsida</taxon>
        <taxon>eudicotyledons</taxon>
        <taxon>Gunneridae</taxon>
        <taxon>Pentapetalae</taxon>
        <taxon>rosids</taxon>
        <taxon>fabids</taxon>
        <taxon>Fabales</taxon>
        <taxon>Fabaceae</taxon>
        <taxon>Papilionoideae</taxon>
        <taxon>50 kb inversion clade</taxon>
        <taxon>dalbergioids sensu lato</taxon>
        <taxon>Dalbergieae</taxon>
        <taxon>Pterocarpus clade</taxon>
        <taxon>Arachis</taxon>
    </lineage>
</organism>
<accession>A0A444XR17</accession>
<evidence type="ECO:0000313" key="2">
    <source>
        <dbReference type="EMBL" id="RYQ92153.1"/>
    </source>
</evidence>
<sequence length="77" mass="8756">MVMASTNNAAGSSNNPRSLESIMRRMNRNRDLRLPERCGCGSRLVLRWLATNSNPGRPFVGCPNFNTADKRWCRLFL</sequence>
<dbReference type="AlphaFoldDB" id="A0A444XR17"/>
<gene>
    <name evidence="2" type="ORF">Ahy_B09g098308</name>
    <name evidence="1" type="ORF">DS421_19g661510</name>
</gene>
<dbReference type="EMBL" id="CP031001">
    <property type="protein sequence ID" value="QHN78454.1"/>
    <property type="molecule type" value="Genomic_DNA"/>
</dbReference>
<evidence type="ECO:0000313" key="1">
    <source>
        <dbReference type="EMBL" id="QHN78454.1"/>
    </source>
</evidence>
<dbReference type="Proteomes" id="UP000289738">
    <property type="component" value="Chromosome B09"/>
</dbReference>
<evidence type="ECO:0000313" key="3">
    <source>
        <dbReference type="Proteomes" id="UP000289738"/>
    </source>
</evidence>
<reference evidence="1 4" key="2">
    <citation type="submission" date="2020-01" db="EMBL/GenBank/DDBJ databases">
        <title>Genome sequence of Arachis hypogaea, cultivar Shitouqi.</title>
        <authorList>
            <person name="Zhuang W."/>
            <person name="Chen H."/>
            <person name="Varshney R."/>
            <person name="Wang D."/>
            <person name="Ming R."/>
        </authorList>
    </citation>
    <scope>NUCLEOTIDE SEQUENCE [LARGE SCALE GENOMIC DNA]</scope>
    <source>
        <tissue evidence="1">Young leaf</tissue>
    </source>
</reference>
<reference evidence="2 3" key="1">
    <citation type="submission" date="2019-01" db="EMBL/GenBank/DDBJ databases">
        <title>Sequencing of cultivated peanut Arachis hypogaea provides insights into genome evolution and oil improvement.</title>
        <authorList>
            <person name="Chen X."/>
        </authorList>
    </citation>
    <scope>NUCLEOTIDE SEQUENCE [LARGE SCALE GENOMIC DNA]</scope>
    <source>
        <strain evidence="3">cv. Fuhuasheng</strain>
        <strain evidence="2">GDAAS-fuhuasheng2018</strain>
        <tissue evidence="2">Leaves</tissue>
    </source>
</reference>
<protein>
    <submittedName>
        <fullName evidence="1">Zinc finger GRF-type protein</fullName>
    </submittedName>
</protein>
<name>A0A444XR17_ARAHY</name>
<dbReference type="Proteomes" id="UP000464620">
    <property type="component" value="Chromosome B09"/>
</dbReference>
<evidence type="ECO:0000313" key="4">
    <source>
        <dbReference type="Proteomes" id="UP000464620"/>
    </source>
</evidence>
<dbReference type="EMBL" id="SDMP01000019">
    <property type="protein sequence ID" value="RYQ92153.1"/>
    <property type="molecule type" value="Genomic_DNA"/>
</dbReference>